<reference evidence="15 16" key="1">
    <citation type="journal article" date="2004" name="Nature">
        <title>Genome sequence of the ultrasmall unicellular red alga Cyanidioschyzon merolae 10D.</title>
        <authorList>
            <person name="Matsuzaki M."/>
            <person name="Misumi O."/>
            <person name="Shin-i T."/>
            <person name="Maruyama S."/>
            <person name="Takahara M."/>
            <person name="Miyagishima S."/>
            <person name="Mori T."/>
            <person name="Nishida K."/>
            <person name="Yagisawa F."/>
            <person name="Nishida K."/>
            <person name="Yoshida Y."/>
            <person name="Nishimura Y."/>
            <person name="Nakao S."/>
            <person name="Kobayashi T."/>
            <person name="Momoyama Y."/>
            <person name="Higashiyama T."/>
            <person name="Minoda A."/>
            <person name="Sano M."/>
            <person name="Nomoto H."/>
            <person name="Oishi K."/>
            <person name="Hayashi H."/>
            <person name="Ohta F."/>
            <person name="Nishizaka S."/>
            <person name="Haga S."/>
            <person name="Miura S."/>
            <person name="Morishita T."/>
            <person name="Kabeya Y."/>
            <person name="Terasawa K."/>
            <person name="Suzuki Y."/>
            <person name="Ishii Y."/>
            <person name="Asakawa S."/>
            <person name="Takano H."/>
            <person name="Ohta N."/>
            <person name="Kuroiwa H."/>
            <person name="Tanaka K."/>
            <person name="Shimizu N."/>
            <person name="Sugano S."/>
            <person name="Sato N."/>
            <person name="Nozaki H."/>
            <person name="Ogasawara N."/>
            <person name="Kohara Y."/>
            <person name="Kuroiwa T."/>
        </authorList>
    </citation>
    <scope>NUCLEOTIDE SEQUENCE [LARGE SCALE GENOMIC DNA]</scope>
    <source>
        <strain evidence="15 16">10D</strain>
    </source>
</reference>
<dbReference type="PROSITE" id="PS51195">
    <property type="entry name" value="Q_MOTIF"/>
    <property type="match status" value="1"/>
</dbReference>
<dbReference type="HOGENOM" id="CLU_003041_26_5_1"/>
<evidence type="ECO:0000313" key="15">
    <source>
        <dbReference type="EMBL" id="BAM82977.1"/>
    </source>
</evidence>
<dbReference type="InterPro" id="IPR014014">
    <property type="entry name" value="RNA_helicase_DEAD_Q_motif"/>
</dbReference>
<evidence type="ECO:0000256" key="1">
    <source>
        <dbReference type="ARBA" id="ARBA00022741"/>
    </source>
</evidence>
<evidence type="ECO:0000256" key="10">
    <source>
        <dbReference type="RuleBase" id="RU365068"/>
    </source>
</evidence>
<evidence type="ECO:0000313" key="16">
    <source>
        <dbReference type="Proteomes" id="UP000007014"/>
    </source>
</evidence>
<feature type="compositionally biased region" description="Polar residues" evidence="11">
    <location>
        <begin position="179"/>
        <end position="192"/>
    </location>
</feature>
<feature type="compositionally biased region" description="Basic and acidic residues" evidence="11">
    <location>
        <begin position="703"/>
        <end position="715"/>
    </location>
</feature>
<dbReference type="PROSITE" id="PS00039">
    <property type="entry name" value="DEAD_ATP_HELICASE"/>
    <property type="match status" value="1"/>
</dbReference>
<dbReference type="STRING" id="280699.M1VHS8"/>
<evidence type="ECO:0000256" key="7">
    <source>
        <dbReference type="ARBA" id="ARBA00047984"/>
    </source>
</evidence>
<dbReference type="SMART" id="SM00490">
    <property type="entry name" value="HELICc"/>
    <property type="match status" value="1"/>
</dbReference>
<reference evidence="15 16" key="2">
    <citation type="journal article" date="2007" name="BMC Biol.">
        <title>A 100%-complete sequence reveals unusually simple genomic features in the hot-spring red alga Cyanidioschyzon merolae.</title>
        <authorList>
            <person name="Nozaki H."/>
            <person name="Takano H."/>
            <person name="Misumi O."/>
            <person name="Terasawa K."/>
            <person name="Matsuzaki M."/>
            <person name="Maruyama S."/>
            <person name="Nishida K."/>
            <person name="Yagisawa F."/>
            <person name="Yoshida Y."/>
            <person name="Fujiwara T."/>
            <person name="Takio S."/>
            <person name="Tamura K."/>
            <person name="Chung S.J."/>
            <person name="Nakamura S."/>
            <person name="Kuroiwa H."/>
            <person name="Tanaka K."/>
            <person name="Sato N."/>
            <person name="Kuroiwa T."/>
        </authorList>
    </citation>
    <scope>NUCLEOTIDE SEQUENCE [LARGE SCALE GENOMIC DNA]</scope>
    <source>
        <strain evidence="15 16">10D</strain>
    </source>
</reference>
<keyword evidence="5 10" id="KW-0694">RNA-binding</keyword>
<keyword evidence="16" id="KW-1185">Reference proteome</keyword>
<dbReference type="InterPro" id="IPR027417">
    <property type="entry name" value="P-loop_NTPase"/>
</dbReference>
<dbReference type="CDD" id="cd18787">
    <property type="entry name" value="SF2_C_DEAD"/>
    <property type="match status" value="1"/>
</dbReference>
<dbReference type="Pfam" id="PF00270">
    <property type="entry name" value="DEAD"/>
    <property type="match status" value="1"/>
</dbReference>
<dbReference type="InterPro" id="IPR044773">
    <property type="entry name" value="DDX18/Has1_DEADc"/>
</dbReference>
<feature type="compositionally biased region" description="Basic and acidic residues" evidence="11">
    <location>
        <begin position="29"/>
        <end position="45"/>
    </location>
</feature>
<feature type="domain" description="DEAD-box RNA helicase Q" evidence="14">
    <location>
        <begin position="210"/>
        <end position="238"/>
    </location>
</feature>
<feature type="region of interest" description="Disordered" evidence="11">
    <location>
        <begin position="1"/>
        <end position="68"/>
    </location>
</feature>
<protein>
    <recommendedName>
        <fullName evidence="10">ATP-dependent RNA helicase</fullName>
        <ecNumber evidence="10">3.6.4.13</ecNumber>
    </recommendedName>
</protein>
<feature type="domain" description="Helicase C-terminal" evidence="13">
    <location>
        <begin position="430"/>
        <end position="600"/>
    </location>
</feature>
<dbReference type="PROSITE" id="PS51194">
    <property type="entry name" value="HELICASE_CTER"/>
    <property type="match status" value="1"/>
</dbReference>
<dbReference type="Gramene" id="CMS416CT">
    <property type="protein sequence ID" value="CMS416CT"/>
    <property type="gene ID" value="CMS416C"/>
</dbReference>
<feature type="compositionally biased region" description="Basic and acidic residues" evidence="11">
    <location>
        <begin position="7"/>
        <end position="17"/>
    </location>
</feature>
<evidence type="ECO:0000259" key="13">
    <source>
        <dbReference type="PROSITE" id="PS51194"/>
    </source>
</evidence>
<dbReference type="GO" id="GO:0003723">
    <property type="term" value="F:RNA binding"/>
    <property type="evidence" value="ECO:0007669"/>
    <property type="project" value="UniProtKB-UniRule"/>
</dbReference>
<dbReference type="InterPro" id="IPR014001">
    <property type="entry name" value="Helicase_ATP-bd"/>
</dbReference>
<evidence type="ECO:0000256" key="3">
    <source>
        <dbReference type="ARBA" id="ARBA00022806"/>
    </source>
</evidence>
<dbReference type="SMART" id="SM00487">
    <property type="entry name" value="DEXDc"/>
    <property type="match status" value="1"/>
</dbReference>
<dbReference type="GO" id="GO:0016887">
    <property type="term" value="F:ATP hydrolysis activity"/>
    <property type="evidence" value="ECO:0007669"/>
    <property type="project" value="RHEA"/>
</dbReference>
<organism evidence="15 16">
    <name type="scientific">Cyanidioschyzon merolae (strain NIES-3377 / 10D)</name>
    <name type="common">Unicellular red alga</name>
    <dbReference type="NCBI Taxonomy" id="280699"/>
    <lineage>
        <taxon>Eukaryota</taxon>
        <taxon>Rhodophyta</taxon>
        <taxon>Bangiophyceae</taxon>
        <taxon>Cyanidiales</taxon>
        <taxon>Cyanidiaceae</taxon>
        <taxon>Cyanidioschyzon</taxon>
    </lineage>
</organism>
<feature type="short sequence motif" description="Q motif" evidence="8">
    <location>
        <begin position="210"/>
        <end position="238"/>
    </location>
</feature>
<evidence type="ECO:0000256" key="6">
    <source>
        <dbReference type="ARBA" id="ARBA00024357"/>
    </source>
</evidence>
<comment type="domain">
    <text evidence="10">The Q motif is unique to and characteristic of the DEAD box family of RNA helicases and controls ATP binding and hydrolysis.</text>
</comment>
<dbReference type="AlphaFoldDB" id="M1VHS8"/>
<dbReference type="GeneID" id="16997485"/>
<feature type="region of interest" description="Disordered" evidence="11">
    <location>
        <begin position="145"/>
        <end position="217"/>
    </location>
</feature>
<dbReference type="RefSeq" id="XP_005539013.1">
    <property type="nucleotide sequence ID" value="XM_005538956.1"/>
</dbReference>
<evidence type="ECO:0000256" key="8">
    <source>
        <dbReference type="PROSITE-ProRule" id="PRU00552"/>
    </source>
</evidence>
<evidence type="ECO:0000256" key="4">
    <source>
        <dbReference type="ARBA" id="ARBA00022840"/>
    </source>
</evidence>
<keyword evidence="1 9" id="KW-0547">Nucleotide-binding</keyword>
<evidence type="ECO:0000256" key="11">
    <source>
        <dbReference type="SAM" id="MobiDB-lite"/>
    </source>
</evidence>
<evidence type="ECO:0000256" key="5">
    <source>
        <dbReference type="ARBA" id="ARBA00022884"/>
    </source>
</evidence>
<evidence type="ECO:0000259" key="14">
    <source>
        <dbReference type="PROSITE" id="PS51195"/>
    </source>
</evidence>
<dbReference type="SUPFAM" id="SSF52540">
    <property type="entry name" value="P-loop containing nucleoside triphosphate hydrolases"/>
    <property type="match status" value="2"/>
</dbReference>
<evidence type="ECO:0000256" key="2">
    <source>
        <dbReference type="ARBA" id="ARBA00022801"/>
    </source>
</evidence>
<dbReference type="KEGG" id="cme:CYME_CMS416C"/>
<dbReference type="EMBL" id="AP006501">
    <property type="protein sequence ID" value="BAM82977.1"/>
    <property type="molecule type" value="Genomic_DNA"/>
</dbReference>
<keyword evidence="4 9" id="KW-0067">ATP-binding</keyword>
<dbReference type="eggNOG" id="KOG0342">
    <property type="taxonomic scope" value="Eukaryota"/>
</dbReference>
<dbReference type="InterPro" id="IPR000629">
    <property type="entry name" value="RNA-helicase_DEAD-box_CS"/>
</dbReference>
<dbReference type="GO" id="GO:0003724">
    <property type="term" value="F:RNA helicase activity"/>
    <property type="evidence" value="ECO:0007669"/>
    <property type="project" value="UniProtKB-EC"/>
</dbReference>
<feature type="domain" description="Helicase ATP-binding" evidence="12">
    <location>
        <begin position="241"/>
        <end position="416"/>
    </location>
</feature>
<dbReference type="SMART" id="SM01178">
    <property type="entry name" value="DUF4217"/>
    <property type="match status" value="1"/>
</dbReference>
<evidence type="ECO:0000256" key="9">
    <source>
        <dbReference type="RuleBase" id="RU000492"/>
    </source>
</evidence>
<dbReference type="InterPro" id="IPR001650">
    <property type="entry name" value="Helicase_C-like"/>
</dbReference>
<feature type="compositionally biased region" description="Polar residues" evidence="11">
    <location>
        <begin position="47"/>
        <end position="61"/>
    </location>
</feature>
<dbReference type="Proteomes" id="UP000007014">
    <property type="component" value="Chromosome 19"/>
</dbReference>
<accession>M1VHS8</accession>
<proteinExistence type="inferred from homology"/>
<sequence length="715" mass="79741">MKSRIRHASENSKRKQQADVVASRKRSARERPRACHSDLLARDADVSSVSATERLTSTASRPASGAAQVVARNAGAYGSSRTRTQAATFTDQLHAKRERCSESVKSASASTNAAAGNPNEDAGVSICELQRAELRTPAPVMETELQNAAARTPADEEVASSRATVHEMEPLARPCPEVTQKSSPALQSLSSEHASEQEQPKPSSGLLTPHRFDSLPLSEPTLRGIEEMGFARMTEIQARAIPLALSGRDILASARTGSGKTLAFLIPIVELLYKAKWMPRNGTGAIIIAPTRELAMQIFGVLHDLASHHHQTRAIVMGGANRRTEAEKLINGTNILVATPGRLLDHLQSTRGFVFEHLRFLVIDEADRCLEIGFEEEMHEILRILPKTRQTMLFSATQTTKVEDLAKVSFQQKPLHLGIDAEQPVATVEGLQQGFTIVPSEQRFRLLFTFLKRNQRKKIIVFMSSCNGVKFYAELLNYIDVPVLDLHGKQKQSKRTSTFFEFARREHATLLCTDVAARGLDIPAVDWIVQYDPPDEPKEYIHRVGRTARGVHGRGRAILFLLPSEVGFLQHLRDAKVPLNEYEFPKEKLADIQTQLEKLVEGNYYLQKSARDGFRSYLQAYASHSMKDVFNVHELDIAAVAKSFGFSAPPRICLDVLERAKKIRRRGGGGGFGDEWKNRDRLKDLIRKRLASGQRFRASNPHGKRDEQDRRQFVS</sequence>
<gene>
    <name evidence="15" type="ORF">CYME_CMS416C</name>
</gene>
<dbReference type="EC" id="3.6.4.13" evidence="10"/>
<dbReference type="Pfam" id="PF00271">
    <property type="entry name" value="Helicase_C"/>
    <property type="match status" value="1"/>
</dbReference>
<dbReference type="InterPro" id="IPR011545">
    <property type="entry name" value="DEAD/DEAH_box_helicase_dom"/>
</dbReference>
<dbReference type="OrthoDB" id="10259640at2759"/>
<dbReference type="InterPro" id="IPR025313">
    <property type="entry name" value="SPB4-like_CTE"/>
</dbReference>
<feature type="region of interest" description="Disordered" evidence="11">
    <location>
        <begin position="693"/>
        <end position="715"/>
    </location>
</feature>
<dbReference type="OMA" id="LMEFHSQ"/>
<dbReference type="Pfam" id="PF13959">
    <property type="entry name" value="CTE_SPB4"/>
    <property type="match status" value="1"/>
</dbReference>
<dbReference type="GO" id="GO:0005524">
    <property type="term" value="F:ATP binding"/>
    <property type="evidence" value="ECO:0007669"/>
    <property type="project" value="UniProtKB-UniRule"/>
</dbReference>
<dbReference type="FunFam" id="3.40.50.300:FF:000379">
    <property type="entry name" value="RNA helicase"/>
    <property type="match status" value="1"/>
</dbReference>
<name>M1VHS8_CYAM1</name>
<keyword evidence="2 9" id="KW-0378">Hydrolase</keyword>
<keyword evidence="3 9" id="KW-0347">Helicase</keyword>
<dbReference type="PROSITE" id="PS51192">
    <property type="entry name" value="HELICASE_ATP_BIND_1"/>
    <property type="match status" value="1"/>
</dbReference>
<comment type="similarity">
    <text evidence="6">Belongs to the DEAD box helicase family. DDX18/HAS1 subfamily.</text>
</comment>
<dbReference type="CDD" id="cd17942">
    <property type="entry name" value="DEADc_DDX18"/>
    <property type="match status" value="1"/>
</dbReference>
<comment type="catalytic activity">
    <reaction evidence="7 10">
        <text>ATP + H2O = ADP + phosphate + H(+)</text>
        <dbReference type="Rhea" id="RHEA:13065"/>
        <dbReference type="ChEBI" id="CHEBI:15377"/>
        <dbReference type="ChEBI" id="CHEBI:15378"/>
        <dbReference type="ChEBI" id="CHEBI:30616"/>
        <dbReference type="ChEBI" id="CHEBI:43474"/>
        <dbReference type="ChEBI" id="CHEBI:456216"/>
        <dbReference type="EC" id="3.6.4.13"/>
    </reaction>
</comment>
<dbReference type="PANTHER" id="PTHR24031">
    <property type="entry name" value="RNA HELICASE"/>
    <property type="match status" value="1"/>
</dbReference>
<comment type="function">
    <text evidence="10">RNA helicase.</text>
</comment>
<evidence type="ECO:0000259" key="12">
    <source>
        <dbReference type="PROSITE" id="PS51192"/>
    </source>
</evidence>
<dbReference type="Gene3D" id="3.40.50.300">
    <property type="entry name" value="P-loop containing nucleotide triphosphate hydrolases"/>
    <property type="match status" value="2"/>
</dbReference>